<dbReference type="PROSITE" id="PS00676">
    <property type="entry name" value="SIGMA54_INTERACT_2"/>
    <property type="match status" value="1"/>
</dbReference>
<keyword evidence="4" id="KW-0238">DNA-binding</keyword>
<evidence type="ECO:0000259" key="7">
    <source>
        <dbReference type="PROSITE" id="PS50045"/>
    </source>
</evidence>
<keyword evidence="6" id="KW-0597">Phosphoprotein</keyword>
<dbReference type="Proteomes" id="UP000009102">
    <property type="component" value="Chromosome"/>
</dbReference>
<evidence type="ECO:0000259" key="8">
    <source>
        <dbReference type="PROSITE" id="PS50110"/>
    </source>
</evidence>
<dbReference type="KEGG" id="hna:Hneap_2070"/>
<dbReference type="InterPro" id="IPR025943">
    <property type="entry name" value="Sigma_54_int_dom_ATP-bd_2"/>
</dbReference>
<dbReference type="Gene3D" id="3.40.50.2300">
    <property type="match status" value="1"/>
</dbReference>
<dbReference type="Pfam" id="PF00072">
    <property type="entry name" value="Response_reg"/>
    <property type="match status" value="1"/>
</dbReference>
<dbReference type="CDD" id="cd00009">
    <property type="entry name" value="AAA"/>
    <property type="match status" value="1"/>
</dbReference>
<dbReference type="GO" id="GO:0006355">
    <property type="term" value="P:regulation of DNA-templated transcription"/>
    <property type="evidence" value="ECO:0007669"/>
    <property type="project" value="InterPro"/>
</dbReference>
<evidence type="ECO:0000256" key="5">
    <source>
        <dbReference type="ARBA" id="ARBA00023163"/>
    </source>
</evidence>
<dbReference type="PANTHER" id="PTHR32071:SF14">
    <property type="entry name" value="TRANSCRIPTIONAL REGULATORY PROTEIN RTCR"/>
    <property type="match status" value="1"/>
</dbReference>
<dbReference type="PROSITE" id="PS50110">
    <property type="entry name" value="RESPONSE_REGULATORY"/>
    <property type="match status" value="1"/>
</dbReference>
<dbReference type="InterPro" id="IPR001789">
    <property type="entry name" value="Sig_transdc_resp-reg_receiver"/>
</dbReference>
<keyword evidence="5" id="KW-0804">Transcription</keyword>
<evidence type="ECO:0000313" key="10">
    <source>
        <dbReference type="Proteomes" id="UP000009102"/>
    </source>
</evidence>
<dbReference type="InterPro" id="IPR011006">
    <property type="entry name" value="CheY-like_superfamily"/>
</dbReference>
<name>D0KVQ8_HALNC</name>
<dbReference type="GO" id="GO:0000160">
    <property type="term" value="P:phosphorelay signal transduction system"/>
    <property type="evidence" value="ECO:0007669"/>
    <property type="project" value="InterPro"/>
</dbReference>
<evidence type="ECO:0000256" key="4">
    <source>
        <dbReference type="ARBA" id="ARBA00023125"/>
    </source>
</evidence>
<feature type="domain" description="Response regulatory" evidence="8">
    <location>
        <begin position="6"/>
        <end position="120"/>
    </location>
</feature>
<keyword evidence="2" id="KW-0067">ATP-binding</keyword>
<evidence type="ECO:0000256" key="3">
    <source>
        <dbReference type="ARBA" id="ARBA00023015"/>
    </source>
</evidence>
<dbReference type="SUPFAM" id="SSF52540">
    <property type="entry name" value="P-loop containing nucleoside triphosphate hydrolases"/>
    <property type="match status" value="1"/>
</dbReference>
<keyword evidence="1" id="KW-0547">Nucleotide-binding</keyword>
<accession>D0KVQ8</accession>
<dbReference type="InterPro" id="IPR058031">
    <property type="entry name" value="AAA_lid_NorR"/>
</dbReference>
<evidence type="ECO:0000256" key="6">
    <source>
        <dbReference type="PROSITE-ProRule" id="PRU00169"/>
    </source>
</evidence>
<evidence type="ECO:0000313" key="9">
    <source>
        <dbReference type="EMBL" id="ACX96888.1"/>
    </source>
</evidence>
<organism evidence="9 10">
    <name type="scientific">Halothiobacillus neapolitanus (strain ATCC 23641 / DSM 15147 / CIP 104769 / NCIMB 8539 / c2)</name>
    <name type="common">Thiobacillus neapolitanus</name>
    <dbReference type="NCBI Taxonomy" id="555778"/>
    <lineage>
        <taxon>Bacteria</taxon>
        <taxon>Pseudomonadati</taxon>
        <taxon>Pseudomonadota</taxon>
        <taxon>Gammaproteobacteria</taxon>
        <taxon>Chromatiales</taxon>
        <taxon>Halothiobacillaceae</taxon>
        <taxon>Halothiobacillus</taxon>
    </lineage>
</organism>
<reference evidence="9 10" key="1">
    <citation type="submission" date="2009-10" db="EMBL/GenBank/DDBJ databases">
        <title>Complete sequence of Halothiobacillus neapolitanus c2.</title>
        <authorList>
            <consortium name="US DOE Joint Genome Institute"/>
            <person name="Lucas S."/>
            <person name="Copeland A."/>
            <person name="Lapidus A."/>
            <person name="Glavina del Rio T."/>
            <person name="Tice H."/>
            <person name="Bruce D."/>
            <person name="Goodwin L."/>
            <person name="Pitluck S."/>
            <person name="Davenport K."/>
            <person name="Brettin T."/>
            <person name="Detter J.C."/>
            <person name="Han C."/>
            <person name="Tapia R."/>
            <person name="Larimer F."/>
            <person name="Land M."/>
            <person name="Hauser L."/>
            <person name="Kyrpides N."/>
            <person name="Mikhailova N."/>
            <person name="Kerfeld C."/>
            <person name="Cannon G."/>
            <person name="Heinhort S."/>
        </authorList>
    </citation>
    <scope>NUCLEOTIDE SEQUENCE [LARGE SCALE GENOMIC DNA]</scope>
    <source>
        <strain evidence="10">ATCC 23641 / c2</strain>
    </source>
</reference>
<dbReference type="Gene3D" id="1.10.8.60">
    <property type="match status" value="1"/>
</dbReference>
<dbReference type="PROSITE" id="PS50045">
    <property type="entry name" value="SIGMA54_INTERACT_4"/>
    <property type="match status" value="1"/>
</dbReference>
<sequence length="459" mass="51634">MTKLPLIAFIDDDPRASELFSRYAQTEGLQVQGFQSVDAAQSWLENNTADLIISDLKMPGMSGLEFLAWLRQRDSEVPFVLITGYSTLDNAIDALRLGANDFIKKPYDPEELVQLTHRLLRRDPDPHAHNFSEAERSMLGNSPAIAGVYRVIDKIHDVRINVMIEGESGSGKELAARAIHDRSDFSDKPYIVIDCGALTDTLLENELFGHEKGAYTGASSTKPGLLEVASGGTVFLDEIGNISDAMQVKLLRVIQEQQITRVGGVTPIKIDVRFIVASNRDLAQMVTEGSFRHDLYHRLHVVRLRIPPLRERKEDIPILVNHFIRHFAARYNRPAERFNADCMARILEYTWPGNIRELKNMIKRAVALSSEAEIRLDQEAEATPPWASGLIRPQSSGGAEAIDADHPTLDVLERRYIEKLLKEYDGNREKTAQTLGINKSTLWRKMQSYEQSASEDFPA</sequence>
<keyword evidence="3" id="KW-0805">Transcription regulation</keyword>
<dbReference type="AlphaFoldDB" id="D0KVQ8"/>
<evidence type="ECO:0000256" key="2">
    <source>
        <dbReference type="ARBA" id="ARBA00022840"/>
    </source>
</evidence>
<dbReference type="Pfam" id="PF00158">
    <property type="entry name" value="Sigma54_activat"/>
    <property type="match status" value="1"/>
</dbReference>
<keyword evidence="10" id="KW-1185">Reference proteome</keyword>
<dbReference type="OrthoDB" id="9804019at2"/>
<dbReference type="InterPro" id="IPR003593">
    <property type="entry name" value="AAA+_ATPase"/>
</dbReference>
<protein>
    <submittedName>
        <fullName evidence="9">Two component, sigma54 specific, transcriptional regulator, Fis family</fullName>
    </submittedName>
</protein>
<dbReference type="SMART" id="SM00382">
    <property type="entry name" value="AAA"/>
    <property type="match status" value="1"/>
</dbReference>
<dbReference type="PRINTS" id="PR01590">
    <property type="entry name" value="HTHFIS"/>
</dbReference>
<dbReference type="InterPro" id="IPR027417">
    <property type="entry name" value="P-loop_NTPase"/>
</dbReference>
<feature type="modified residue" description="4-aspartylphosphate" evidence="6">
    <location>
        <position position="55"/>
    </location>
</feature>
<dbReference type="FunFam" id="3.40.50.300:FF:000006">
    <property type="entry name" value="DNA-binding transcriptional regulator NtrC"/>
    <property type="match status" value="1"/>
</dbReference>
<dbReference type="InterPro" id="IPR025944">
    <property type="entry name" value="Sigma_54_int_dom_CS"/>
</dbReference>
<dbReference type="GO" id="GO:0005524">
    <property type="term" value="F:ATP binding"/>
    <property type="evidence" value="ECO:0007669"/>
    <property type="project" value="UniProtKB-KW"/>
</dbReference>
<dbReference type="HOGENOM" id="CLU_000445_0_1_6"/>
<dbReference type="PROSITE" id="PS00688">
    <property type="entry name" value="SIGMA54_INTERACT_3"/>
    <property type="match status" value="1"/>
</dbReference>
<dbReference type="Pfam" id="PF02954">
    <property type="entry name" value="HTH_8"/>
    <property type="match status" value="1"/>
</dbReference>
<dbReference type="InterPro" id="IPR002078">
    <property type="entry name" value="Sigma_54_int"/>
</dbReference>
<dbReference type="SMART" id="SM00448">
    <property type="entry name" value="REC"/>
    <property type="match status" value="1"/>
</dbReference>
<dbReference type="Gene3D" id="1.10.10.60">
    <property type="entry name" value="Homeodomain-like"/>
    <property type="match status" value="1"/>
</dbReference>
<dbReference type="eggNOG" id="COG2204">
    <property type="taxonomic scope" value="Bacteria"/>
</dbReference>
<dbReference type="Pfam" id="PF25601">
    <property type="entry name" value="AAA_lid_14"/>
    <property type="match status" value="1"/>
</dbReference>
<gene>
    <name evidence="9" type="ordered locus">Hneap_2070</name>
</gene>
<dbReference type="GO" id="GO:0043565">
    <property type="term" value="F:sequence-specific DNA binding"/>
    <property type="evidence" value="ECO:0007669"/>
    <property type="project" value="InterPro"/>
</dbReference>
<dbReference type="SUPFAM" id="SSF52172">
    <property type="entry name" value="CheY-like"/>
    <property type="match status" value="1"/>
</dbReference>
<dbReference type="InterPro" id="IPR002197">
    <property type="entry name" value="HTH_Fis"/>
</dbReference>
<feature type="domain" description="Sigma-54 factor interaction" evidence="7">
    <location>
        <begin position="138"/>
        <end position="367"/>
    </location>
</feature>
<dbReference type="InterPro" id="IPR009057">
    <property type="entry name" value="Homeodomain-like_sf"/>
</dbReference>
<proteinExistence type="predicted"/>
<dbReference type="STRING" id="555778.Hneap_2070"/>
<dbReference type="Gene3D" id="3.40.50.300">
    <property type="entry name" value="P-loop containing nucleotide triphosphate hydrolases"/>
    <property type="match status" value="1"/>
</dbReference>
<dbReference type="EMBL" id="CP001801">
    <property type="protein sequence ID" value="ACX96888.1"/>
    <property type="molecule type" value="Genomic_DNA"/>
</dbReference>
<dbReference type="RefSeq" id="WP_012824920.1">
    <property type="nucleotide sequence ID" value="NC_013422.1"/>
</dbReference>
<dbReference type="PANTHER" id="PTHR32071">
    <property type="entry name" value="TRANSCRIPTIONAL REGULATORY PROTEIN"/>
    <property type="match status" value="1"/>
</dbReference>
<dbReference type="SUPFAM" id="SSF46689">
    <property type="entry name" value="Homeodomain-like"/>
    <property type="match status" value="1"/>
</dbReference>
<evidence type="ECO:0000256" key="1">
    <source>
        <dbReference type="ARBA" id="ARBA00022741"/>
    </source>
</evidence>